<keyword evidence="2" id="KW-1185">Reference proteome</keyword>
<protein>
    <submittedName>
        <fullName evidence="1">Uncharacterized protein</fullName>
    </submittedName>
</protein>
<proteinExistence type="predicted"/>
<sequence>MIEWTHRVPNDGLIRYYIVGNLERVLLEQERRIGLCKLPAQMGGGFQTDYPTTDSSCILTNSTHTQEIVEFINFFPF</sequence>
<evidence type="ECO:0000313" key="2">
    <source>
        <dbReference type="Proteomes" id="UP000234474"/>
    </source>
</evidence>
<dbReference type="AlphaFoldDB" id="A0A2I1CL84"/>
<dbReference type="GeneID" id="36528460"/>
<dbReference type="OrthoDB" id="1470350at2759"/>
<organism evidence="1 2">
    <name type="scientific">Aspergillus novofumigatus (strain IBT 16806)</name>
    <dbReference type="NCBI Taxonomy" id="1392255"/>
    <lineage>
        <taxon>Eukaryota</taxon>
        <taxon>Fungi</taxon>
        <taxon>Dikarya</taxon>
        <taxon>Ascomycota</taxon>
        <taxon>Pezizomycotina</taxon>
        <taxon>Eurotiomycetes</taxon>
        <taxon>Eurotiomycetidae</taxon>
        <taxon>Eurotiales</taxon>
        <taxon>Aspergillaceae</taxon>
        <taxon>Aspergillus</taxon>
        <taxon>Aspergillus subgen. Fumigati</taxon>
    </lineage>
</organism>
<dbReference type="RefSeq" id="XP_024686951.1">
    <property type="nucleotide sequence ID" value="XM_024821134.1"/>
</dbReference>
<dbReference type="VEuPathDB" id="FungiDB:P174DRAFT_14197"/>
<dbReference type="Proteomes" id="UP000234474">
    <property type="component" value="Unassembled WGS sequence"/>
</dbReference>
<name>A0A2I1CL84_ASPN1</name>
<gene>
    <name evidence="1" type="ORF">P174DRAFT_14197</name>
</gene>
<dbReference type="EMBL" id="MSZS01000001">
    <property type="protein sequence ID" value="PKX98356.1"/>
    <property type="molecule type" value="Genomic_DNA"/>
</dbReference>
<evidence type="ECO:0000313" key="1">
    <source>
        <dbReference type="EMBL" id="PKX98356.1"/>
    </source>
</evidence>
<reference evidence="2" key="1">
    <citation type="journal article" date="2018" name="Proc. Natl. Acad. Sci. U.S.A.">
        <title>Linking secondary metabolites to gene clusters through genome sequencing of six diverse Aspergillus species.</title>
        <authorList>
            <person name="Kaerboelling I."/>
            <person name="Vesth T.C."/>
            <person name="Frisvad J.C."/>
            <person name="Nybo J.L."/>
            <person name="Theobald S."/>
            <person name="Kuo A."/>
            <person name="Bowyer P."/>
            <person name="Matsuda Y."/>
            <person name="Mondo S."/>
            <person name="Lyhne E.K."/>
            <person name="Kogle M.E."/>
            <person name="Clum A."/>
            <person name="Lipzen A."/>
            <person name="Salamov A."/>
            <person name="Ngan C.Y."/>
            <person name="Daum C."/>
            <person name="Chiniquy J."/>
            <person name="Barry K."/>
            <person name="LaButti K."/>
            <person name="Haridas S."/>
            <person name="Simmons B.A."/>
            <person name="Magnuson J.K."/>
            <person name="Mortensen U.H."/>
            <person name="Larsen T.O."/>
            <person name="Grigoriev I.V."/>
            <person name="Baker S.E."/>
            <person name="Andersen M.R."/>
        </authorList>
    </citation>
    <scope>NUCLEOTIDE SEQUENCE [LARGE SCALE GENOMIC DNA]</scope>
    <source>
        <strain evidence="2">IBT 16806</strain>
    </source>
</reference>
<accession>A0A2I1CL84</accession>
<comment type="caution">
    <text evidence="1">The sequence shown here is derived from an EMBL/GenBank/DDBJ whole genome shotgun (WGS) entry which is preliminary data.</text>
</comment>